<evidence type="ECO:0000256" key="4">
    <source>
        <dbReference type="ARBA" id="ARBA00023027"/>
    </source>
</evidence>
<proteinExistence type="inferred from homology"/>
<dbReference type="Pfam" id="PF00465">
    <property type="entry name" value="Fe-ADH"/>
    <property type="match status" value="1"/>
</dbReference>
<name>A0ABT6Q7M6_9PROT</name>
<dbReference type="PANTHER" id="PTHR11496">
    <property type="entry name" value="ALCOHOL DEHYDROGENASE"/>
    <property type="match status" value="1"/>
</dbReference>
<keyword evidence="3" id="KW-0560">Oxidoreductase</keyword>
<dbReference type="CDD" id="cd08194">
    <property type="entry name" value="Fe-ADH-like"/>
    <property type="match status" value="1"/>
</dbReference>
<dbReference type="InterPro" id="IPR001670">
    <property type="entry name" value="ADH_Fe/GldA"/>
</dbReference>
<dbReference type="PANTHER" id="PTHR11496:SF102">
    <property type="entry name" value="ALCOHOL DEHYDROGENASE 4"/>
    <property type="match status" value="1"/>
</dbReference>
<dbReference type="Gene3D" id="3.40.50.1970">
    <property type="match status" value="1"/>
</dbReference>
<dbReference type="Pfam" id="PF25137">
    <property type="entry name" value="ADH_Fe_C"/>
    <property type="match status" value="1"/>
</dbReference>
<accession>A0ABT6Q7M6</accession>
<comment type="cofactor">
    <cofactor evidence="1">
        <name>Fe cation</name>
        <dbReference type="ChEBI" id="CHEBI:24875"/>
    </cofactor>
</comment>
<dbReference type="RefSeq" id="WP_281462507.1">
    <property type="nucleotide sequence ID" value="NZ_JASBAN010000001.1"/>
</dbReference>
<dbReference type="InterPro" id="IPR018211">
    <property type="entry name" value="ADH_Fe_CS"/>
</dbReference>
<dbReference type="EMBL" id="JASBAN010000001">
    <property type="protein sequence ID" value="MDI2112881.1"/>
    <property type="molecule type" value="Genomic_DNA"/>
</dbReference>
<dbReference type="PROSITE" id="PS00913">
    <property type="entry name" value="ADH_IRON_1"/>
    <property type="match status" value="1"/>
</dbReference>
<protein>
    <submittedName>
        <fullName evidence="7">Iron-containing alcohol dehydrogenase</fullName>
    </submittedName>
</protein>
<evidence type="ECO:0000256" key="1">
    <source>
        <dbReference type="ARBA" id="ARBA00001962"/>
    </source>
</evidence>
<keyword evidence="8" id="KW-1185">Reference proteome</keyword>
<dbReference type="Proteomes" id="UP001431775">
    <property type="component" value="Unassembled WGS sequence"/>
</dbReference>
<feature type="domain" description="Fe-containing alcohol dehydrogenase-like C-terminal" evidence="6">
    <location>
        <begin position="185"/>
        <end position="382"/>
    </location>
</feature>
<organism evidence="7 8">
    <name type="scientific">Commensalibacter nepenthis</name>
    <dbReference type="NCBI Taxonomy" id="3043872"/>
    <lineage>
        <taxon>Bacteria</taxon>
        <taxon>Pseudomonadati</taxon>
        <taxon>Pseudomonadota</taxon>
        <taxon>Alphaproteobacteria</taxon>
        <taxon>Acetobacterales</taxon>
        <taxon>Acetobacteraceae</taxon>
    </lineage>
</organism>
<evidence type="ECO:0000256" key="3">
    <source>
        <dbReference type="ARBA" id="ARBA00023002"/>
    </source>
</evidence>
<evidence type="ECO:0000259" key="5">
    <source>
        <dbReference type="Pfam" id="PF00465"/>
    </source>
</evidence>
<evidence type="ECO:0000313" key="7">
    <source>
        <dbReference type="EMBL" id="MDI2112881.1"/>
    </source>
</evidence>
<dbReference type="Gene3D" id="1.20.1090.10">
    <property type="entry name" value="Dehydroquinate synthase-like - alpha domain"/>
    <property type="match status" value="1"/>
</dbReference>
<dbReference type="SUPFAM" id="SSF56796">
    <property type="entry name" value="Dehydroquinate synthase-like"/>
    <property type="match status" value="1"/>
</dbReference>
<comment type="similarity">
    <text evidence="2">Belongs to the iron-containing alcohol dehydrogenase family.</text>
</comment>
<evidence type="ECO:0000256" key="2">
    <source>
        <dbReference type="ARBA" id="ARBA00007358"/>
    </source>
</evidence>
<comment type="caution">
    <text evidence="7">The sequence shown here is derived from an EMBL/GenBank/DDBJ whole genome shotgun (WGS) entry which is preliminary data.</text>
</comment>
<keyword evidence="4" id="KW-0520">NAD</keyword>
<feature type="domain" description="Alcohol dehydrogenase iron-type/glycerol dehydrogenase GldA" evidence="5">
    <location>
        <begin position="8"/>
        <end position="173"/>
    </location>
</feature>
<gene>
    <name evidence="7" type="ORF">QJV33_06215</name>
</gene>
<evidence type="ECO:0000313" key="8">
    <source>
        <dbReference type="Proteomes" id="UP001431775"/>
    </source>
</evidence>
<dbReference type="InterPro" id="IPR039697">
    <property type="entry name" value="Alcohol_dehydrogenase_Fe"/>
</dbReference>
<sequence>MNHSISLPRYVEYGKNAIQKLPELLKKIGISAPFIISDQVMLALGFVDQLSDVLQEQDFGIFTNTVPEPTAQSIVNGVVAFELGQYDGIVALGGGSVIDSAKAIAILGRFGGKIQNYKFPYRIDKPGLPIIAIPTTAGTGSECTAVTIITDEITQEKMLCMGDGLLPTATIIDYRFTVTVPKRITADTGIDALTHAIEAYVSKKANLFSDQQALSAMRLIGKNILTVYHDGKNETAREAMLLAAMLAGVAFSNSSVALVHGMSRPIGAFFHVPHGLSNAILLPLVTEYSIGAASERYAQCAKAIGMAEEKDDILVANQKLIKGLYQLNKELEVPKIRSLGIEYDKFNQVIHIMAEQSLNSGSPFNNPKVPSASEIIEIYQNLWV</sequence>
<dbReference type="InterPro" id="IPR056798">
    <property type="entry name" value="ADH_Fe_C"/>
</dbReference>
<evidence type="ECO:0000259" key="6">
    <source>
        <dbReference type="Pfam" id="PF25137"/>
    </source>
</evidence>
<reference evidence="7" key="1">
    <citation type="submission" date="2023-05" db="EMBL/GenBank/DDBJ databases">
        <title>Whole genome sequence of Commensalibacter sp.</title>
        <authorList>
            <person name="Charoenyingcharoen P."/>
            <person name="Yukphan P."/>
        </authorList>
    </citation>
    <scope>NUCLEOTIDE SEQUENCE</scope>
    <source>
        <strain evidence="7">TBRC 10068</strain>
    </source>
</reference>